<dbReference type="OrthoDB" id="4265398at2"/>
<reference evidence="1 2" key="1">
    <citation type="submission" date="2018-08" db="EMBL/GenBank/DDBJ databases">
        <title>Thalassotalea euphylliae genome.</title>
        <authorList>
            <person name="Summers S."/>
            <person name="Rice S.A."/>
            <person name="Freckelton M.L."/>
            <person name="Nedved B.T."/>
            <person name="Hadfield M.G."/>
        </authorList>
    </citation>
    <scope>NUCLEOTIDE SEQUENCE [LARGE SCALE GENOMIC DNA]</scope>
    <source>
        <strain evidence="1 2">H2</strain>
    </source>
</reference>
<dbReference type="Proteomes" id="UP000256999">
    <property type="component" value="Unassembled WGS sequence"/>
</dbReference>
<comment type="caution">
    <text evidence="1">The sequence shown here is derived from an EMBL/GenBank/DDBJ whole genome shotgun (WGS) entry which is preliminary data.</text>
</comment>
<evidence type="ECO:0008006" key="3">
    <source>
        <dbReference type="Google" id="ProtNLM"/>
    </source>
</evidence>
<name>A0A3E0UF68_9GAMM</name>
<dbReference type="EMBL" id="QUOV01000001">
    <property type="protein sequence ID" value="REL35638.1"/>
    <property type="molecule type" value="Genomic_DNA"/>
</dbReference>
<accession>A0A3E0UF68</accession>
<dbReference type="SUPFAM" id="SSF54593">
    <property type="entry name" value="Glyoxalase/Bleomycin resistance protein/Dihydroxybiphenyl dioxygenase"/>
    <property type="match status" value="1"/>
</dbReference>
<proteinExistence type="predicted"/>
<evidence type="ECO:0000313" key="2">
    <source>
        <dbReference type="Proteomes" id="UP000256999"/>
    </source>
</evidence>
<evidence type="ECO:0000313" key="1">
    <source>
        <dbReference type="EMBL" id="REL35638.1"/>
    </source>
</evidence>
<sequence length="105" mass="12099">MKGEVKWNTGAYTTLDSLWFCLSLGEVKPSKDYSHIAFTIATDKFDVFRQLITKHNMKQWQDNTSEGNSLYILDPDGHKLEIHCGNLTSRLLSLKRSPYQGLEYL</sequence>
<dbReference type="AlphaFoldDB" id="A0A3E0UF68"/>
<protein>
    <recommendedName>
        <fullName evidence="3">VOC domain-containing protein</fullName>
    </recommendedName>
</protein>
<organism evidence="1 2">
    <name type="scientific">Thalassotalea euphylliae</name>
    <dbReference type="NCBI Taxonomy" id="1655234"/>
    <lineage>
        <taxon>Bacteria</taxon>
        <taxon>Pseudomonadati</taxon>
        <taxon>Pseudomonadota</taxon>
        <taxon>Gammaproteobacteria</taxon>
        <taxon>Alteromonadales</taxon>
        <taxon>Colwelliaceae</taxon>
        <taxon>Thalassotalea</taxon>
    </lineage>
</organism>
<gene>
    <name evidence="1" type="ORF">DXX92_09890</name>
</gene>
<dbReference type="InterPro" id="IPR029068">
    <property type="entry name" value="Glyas_Bleomycin-R_OHBP_Dase"/>
</dbReference>
<dbReference type="Gene3D" id="3.10.180.10">
    <property type="entry name" value="2,3-Dihydroxybiphenyl 1,2-Dioxygenase, domain 1"/>
    <property type="match status" value="1"/>
</dbReference>